<dbReference type="InterPro" id="IPR042001">
    <property type="entry name" value="Sortase_F"/>
</dbReference>
<keyword evidence="1" id="KW-0378">Hydrolase</keyword>
<feature type="region of interest" description="Disordered" evidence="2">
    <location>
        <begin position="35"/>
        <end position="108"/>
    </location>
</feature>
<proteinExistence type="predicted"/>
<dbReference type="NCBIfam" id="NF033748">
    <property type="entry name" value="class_F_sortase"/>
    <property type="match status" value="1"/>
</dbReference>
<dbReference type="SUPFAM" id="SSF63817">
    <property type="entry name" value="Sortase"/>
    <property type="match status" value="1"/>
</dbReference>
<evidence type="ECO:0000313" key="4">
    <source>
        <dbReference type="Proteomes" id="UP001500403"/>
    </source>
</evidence>
<gene>
    <name evidence="3" type="ORF">GCM10010446_18060</name>
</gene>
<dbReference type="Pfam" id="PF04203">
    <property type="entry name" value="Sortase"/>
    <property type="match status" value="1"/>
</dbReference>
<feature type="compositionally biased region" description="Low complexity" evidence="2">
    <location>
        <begin position="81"/>
        <end position="93"/>
    </location>
</feature>
<dbReference type="CDD" id="cd05829">
    <property type="entry name" value="Sortase_F"/>
    <property type="match status" value="1"/>
</dbReference>
<dbReference type="Gene3D" id="2.40.260.10">
    <property type="entry name" value="Sortase"/>
    <property type="match status" value="1"/>
</dbReference>
<evidence type="ECO:0000256" key="2">
    <source>
        <dbReference type="SAM" id="MobiDB-lite"/>
    </source>
</evidence>
<evidence type="ECO:0008006" key="5">
    <source>
        <dbReference type="Google" id="ProtNLM"/>
    </source>
</evidence>
<accession>A0ABN3X2J8</accession>
<feature type="compositionally biased region" description="Low complexity" evidence="2">
    <location>
        <begin position="40"/>
        <end position="58"/>
    </location>
</feature>
<dbReference type="EMBL" id="BAAAUD010000018">
    <property type="protein sequence ID" value="GAA2933666.1"/>
    <property type="molecule type" value="Genomic_DNA"/>
</dbReference>
<evidence type="ECO:0000313" key="3">
    <source>
        <dbReference type="EMBL" id="GAA2933666.1"/>
    </source>
</evidence>
<reference evidence="3 4" key="1">
    <citation type="journal article" date="2019" name="Int. J. Syst. Evol. Microbiol.">
        <title>The Global Catalogue of Microorganisms (GCM) 10K type strain sequencing project: providing services to taxonomists for standard genome sequencing and annotation.</title>
        <authorList>
            <consortium name="The Broad Institute Genomics Platform"/>
            <consortium name="The Broad Institute Genome Sequencing Center for Infectious Disease"/>
            <person name="Wu L."/>
            <person name="Ma J."/>
        </authorList>
    </citation>
    <scope>NUCLEOTIDE SEQUENCE [LARGE SCALE GENOMIC DNA]</scope>
    <source>
        <strain evidence="3 4">JCM 9088</strain>
    </source>
</reference>
<feature type="compositionally biased region" description="Pro residues" evidence="2">
    <location>
        <begin position="59"/>
        <end position="80"/>
    </location>
</feature>
<evidence type="ECO:0000256" key="1">
    <source>
        <dbReference type="ARBA" id="ARBA00022801"/>
    </source>
</evidence>
<protein>
    <recommendedName>
        <fullName evidence="5">Class F sortase</fullName>
    </recommendedName>
</protein>
<dbReference type="PRINTS" id="PR01217">
    <property type="entry name" value="PRICHEXTENSN"/>
</dbReference>
<dbReference type="InterPro" id="IPR023365">
    <property type="entry name" value="Sortase_dom-sf"/>
</dbReference>
<sequence>MAPRNTPYSRRRGPSRGCRLAMTAAATVSLVTGVVRGCGDTPPDAPVAAAHDTAAKNPAPKPSSPSPEPPVSTPAAPTPTPTETRPAATSVAPRPTPTPTPVLASHPPLPPSPVVRVAVPALTIEAPVIGLGLDPDGRLATPQVDDPRLVGWYKDGPTPGEAGTSLLVGHRDTRTGPAIFLNLNALDPGDVINVAREDRRTAVFTVDAVRTYKKDAFPDTEVYGNKTGRPELRVLTCGGSFDKKTGYGSNVVVFAHLTDVKYA</sequence>
<dbReference type="InterPro" id="IPR005754">
    <property type="entry name" value="Sortase"/>
</dbReference>
<dbReference type="Proteomes" id="UP001500403">
    <property type="component" value="Unassembled WGS sequence"/>
</dbReference>
<keyword evidence="4" id="KW-1185">Reference proteome</keyword>
<name>A0ABN3X2J8_9ACTN</name>
<comment type="caution">
    <text evidence="3">The sequence shown here is derived from an EMBL/GenBank/DDBJ whole genome shotgun (WGS) entry which is preliminary data.</text>
</comment>
<organism evidence="3 4">
    <name type="scientific">Streptomyces enissocaesilis</name>
    <dbReference type="NCBI Taxonomy" id="332589"/>
    <lineage>
        <taxon>Bacteria</taxon>
        <taxon>Bacillati</taxon>
        <taxon>Actinomycetota</taxon>
        <taxon>Actinomycetes</taxon>
        <taxon>Kitasatosporales</taxon>
        <taxon>Streptomycetaceae</taxon>
        <taxon>Streptomyces</taxon>
        <taxon>Streptomyces rochei group</taxon>
    </lineage>
</organism>